<dbReference type="AlphaFoldDB" id="A9KM01"/>
<dbReference type="STRING" id="357809.Cphy_0962"/>
<dbReference type="eggNOG" id="COG3963">
    <property type="taxonomic scope" value="Bacteria"/>
</dbReference>
<keyword evidence="2" id="KW-0808">Transferase</keyword>
<name>A9KM01_LACP7</name>
<dbReference type="KEGG" id="cpy:Cphy_0962"/>
<evidence type="ECO:0000256" key="4">
    <source>
        <dbReference type="ARBA" id="ARBA00022884"/>
    </source>
</evidence>
<dbReference type="Proteomes" id="UP000000370">
    <property type="component" value="Chromosome"/>
</dbReference>
<evidence type="ECO:0000256" key="2">
    <source>
        <dbReference type="ARBA" id="ARBA00022679"/>
    </source>
</evidence>
<evidence type="ECO:0008006" key="7">
    <source>
        <dbReference type="Google" id="ProtNLM"/>
    </source>
</evidence>
<reference evidence="6" key="1">
    <citation type="submission" date="2007-11" db="EMBL/GenBank/DDBJ databases">
        <title>Complete genome sequence of Clostridium phytofermentans ISDg.</title>
        <authorList>
            <person name="Leschine S.B."/>
            <person name="Warnick T.A."/>
            <person name="Blanchard J.L."/>
            <person name="Schnell D.J."/>
            <person name="Petit E.L."/>
            <person name="LaTouf W.G."/>
            <person name="Copeland A."/>
            <person name="Lucas S."/>
            <person name="Lapidus A."/>
            <person name="Barry K."/>
            <person name="Glavina del Rio T."/>
            <person name="Dalin E."/>
            <person name="Tice H."/>
            <person name="Pitluck S."/>
            <person name="Kiss H."/>
            <person name="Brettin T."/>
            <person name="Bruce D."/>
            <person name="Detter J.C."/>
            <person name="Han C."/>
            <person name="Kuske C."/>
            <person name="Schmutz J."/>
            <person name="Larimer F."/>
            <person name="Land M."/>
            <person name="Hauser L."/>
            <person name="Kyrpides N."/>
            <person name="Kim E.A."/>
            <person name="Richardson P."/>
        </authorList>
    </citation>
    <scope>NUCLEOTIDE SEQUENCE [LARGE SCALE GENOMIC DNA]</scope>
    <source>
        <strain evidence="6">ATCC 700394 / DSM 18823 / ISDg</strain>
    </source>
</reference>
<dbReference type="GO" id="GO:0003723">
    <property type="term" value="F:RNA binding"/>
    <property type="evidence" value="ECO:0007669"/>
    <property type="project" value="UniProtKB-KW"/>
</dbReference>
<dbReference type="OrthoDB" id="9805585at2"/>
<keyword evidence="1" id="KW-0489">Methyltransferase</keyword>
<dbReference type="Gene3D" id="3.40.50.150">
    <property type="entry name" value="Vaccinia Virus protein VP39"/>
    <property type="match status" value="1"/>
</dbReference>
<dbReference type="GO" id="GO:0008168">
    <property type="term" value="F:methyltransferase activity"/>
    <property type="evidence" value="ECO:0007669"/>
    <property type="project" value="UniProtKB-KW"/>
</dbReference>
<evidence type="ECO:0000313" key="5">
    <source>
        <dbReference type="EMBL" id="ABX41344.1"/>
    </source>
</evidence>
<dbReference type="RefSeq" id="WP_012198989.1">
    <property type="nucleotide sequence ID" value="NC_010001.1"/>
</dbReference>
<dbReference type="GO" id="GO:0032259">
    <property type="term" value="P:methylation"/>
    <property type="evidence" value="ECO:0007669"/>
    <property type="project" value="UniProtKB-KW"/>
</dbReference>
<proteinExistence type="predicted"/>
<evidence type="ECO:0000313" key="6">
    <source>
        <dbReference type="Proteomes" id="UP000000370"/>
    </source>
</evidence>
<keyword evidence="6" id="KW-1185">Reference proteome</keyword>
<dbReference type="EMBL" id="CP000885">
    <property type="protein sequence ID" value="ABX41344.1"/>
    <property type="molecule type" value="Genomic_DNA"/>
</dbReference>
<accession>A9KM01</accession>
<dbReference type="SUPFAM" id="SSF53335">
    <property type="entry name" value="S-adenosyl-L-methionine-dependent methyltransferases"/>
    <property type="match status" value="1"/>
</dbReference>
<dbReference type="InterPro" id="IPR001737">
    <property type="entry name" value="KsgA/Erm"/>
</dbReference>
<sequence length="191" mass="22430">MFLLEYIKNPRYIGAIAPSGKYLAYRMIREIDFKNAKYIIEYGPGTGAFTEKILSRVNNNTIVILIERNKEFYNSLNKLYGYKKNVIIVNDSAENIDIILKRYSVSEVDYIVSGIPFASLPKNVSRRILMKTSDLLKHRGKFITFQYTLFKLRFIKKYFREVNYSKVFINFPPAYVLTCEEGSYEKKYINS</sequence>
<evidence type="ECO:0000256" key="1">
    <source>
        <dbReference type="ARBA" id="ARBA00022603"/>
    </source>
</evidence>
<gene>
    <name evidence="5" type="ordered locus">Cphy_0962</name>
</gene>
<keyword evidence="4" id="KW-0694">RNA-binding</keyword>
<dbReference type="Pfam" id="PF00398">
    <property type="entry name" value="RrnaAD"/>
    <property type="match status" value="1"/>
</dbReference>
<dbReference type="InterPro" id="IPR029063">
    <property type="entry name" value="SAM-dependent_MTases_sf"/>
</dbReference>
<protein>
    <recommendedName>
        <fullName evidence="7">SAM-dependent methyltransferase</fullName>
    </recommendedName>
</protein>
<keyword evidence="3" id="KW-0949">S-adenosyl-L-methionine</keyword>
<evidence type="ECO:0000256" key="3">
    <source>
        <dbReference type="ARBA" id="ARBA00022691"/>
    </source>
</evidence>
<organism evidence="5 6">
    <name type="scientific">Lachnoclostridium phytofermentans (strain ATCC 700394 / DSM 18823 / ISDg)</name>
    <name type="common">Clostridium phytofermentans</name>
    <dbReference type="NCBI Taxonomy" id="357809"/>
    <lineage>
        <taxon>Bacteria</taxon>
        <taxon>Bacillati</taxon>
        <taxon>Bacillota</taxon>
        <taxon>Clostridia</taxon>
        <taxon>Lachnospirales</taxon>
        <taxon>Lachnospiraceae</taxon>
    </lineage>
</organism>
<dbReference type="HOGENOM" id="CLU_085338_2_0_9"/>